<reference evidence="2" key="1">
    <citation type="submission" date="2018-03" db="EMBL/GenBank/DDBJ databases">
        <authorList>
            <person name="Guldener U."/>
        </authorList>
    </citation>
    <scope>NUCLEOTIDE SEQUENCE</scope>
</reference>
<dbReference type="Pfam" id="PF26639">
    <property type="entry name" value="Het-6_barrel"/>
    <property type="match status" value="1"/>
</dbReference>
<evidence type="ECO:0000313" key="2">
    <source>
        <dbReference type="EMBL" id="SPO00770.1"/>
    </source>
</evidence>
<sequence>MKAVLYSSLPDGHFRLIKVFCHNNRVSLYMKSFDLLSHPPYTAVSHAWDTSNQIVRVKCNKSEVPISRELLAAFRAFRACPELHSPAWLWVDSICINQTDSAEKDVQITIMDRIYQNANIVTIWIGTATESAQQCLRELDPFQSLIARCPPQASMDFVISRSFPTVWKELPDIFRRRWFSRSWVLQETILARESRLVCGTTVIDWLKTTRNHVLTLEESQSDTGMRRQDALGYSILKPFYHLQSPGSQPRREYDIHLLNLIRERECTQPADKVYSILGLISQEIRRLIVPDSSSDHWTVFVRLGKAFLQHHGPDLFILAPSVERPAELPSWMPNLSCPPSMAPLGYSGRAGKIDVVLGNVAERSIPEDSDITTIGVSGVRMTSIRERHQMPQLENGIQDRAAAEEVLHAIGRCTQLLKDAPHPFDNMAVIWTLIGGVQAKARELSHPLEDLFKLMMENIRTYRNYRDEQETPSSFMASWLLEAWKGACLFTTHDGNVGLGPSNMQEDDMVCVFFGASTPTVLRPTNEGTFQVIGPAYVFAYQDGTAFKARGPIENYTMFSII</sequence>
<dbReference type="Proteomes" id="UP001187682">
    <property type="component" value="Unassembled WGS sequence"/>
</dbReference>
<organism evidence="2 3">
    <name type="scientific">Cephalotrichum gorgonifer</name>
    <dbReference type="NCBI Taxonomy" id="2041049"/>
    <lineage>
        <taxon>Eukaryota</taxon>
        <taxon>Fungi</taxon>
        <taxon>Dikarya</taxon>
        <taxon>Ascomycota</taxon>
        <taxon>Pezizomycotina</taxon>
        <taxon>Sordariomycetes</taxon>
        <taxon>Hypocreomycetidae</taxon>
        <taxon>Microascales</taxon>
        <taxon>Microascaceae</taxon>
        <taxon>Cephalotrichum</taxon>
    </lineage>
</organism>
<evidence type="ECO:0000259" key="1">
    <source>
        <dbReference type="Pfam" id="PF06985"/>
    </source>
</evidence>
<keyword evidence="3" id="KW-1185">Reference proteome</keyword>
<dbReference type="PANTHER" id="PTHR24148:SF64">
    <property type="entry name" value="HETEROKARYON INCOMPATIBILITY DOMAIN-CONTAINING PROTEIN"/>
    <property type="match status" value="1"/>
</dbReference>
<gene>
    <name evidence="2" type="ORF">DNG_03518</name>
</gene>
<evidence type="ECO:0000313" key="3">
    <source>
        <dbReference type="Proteomes" id="UP001187682"/>
    </source>
</evidence>
<dbReference type="InterPro" id="IPR052895">
    <property type="entry name" value="HetReg/Transcr_Mod"/>
</dbReference>
<dbReference type="PANTHER" id="PTHR24148">
    <property type="entry name" value="ANKYRIN REPEAT DOMAIN-CONTAINING PROTEIN 39 HOMOLOG-RELATED"/>
    <property type="match status" value="1"/>
</dbReference>
<feature type="domain" description="Heterokaryon incompatibility" evidence="1">
    <location>
        <begin position="41"/>
        <end position="187"/>
    </location>
</feature>
<dbReference type="InterPro" id="IPR010730">
    <property type="entry name" value="HET"/>
</dbReference>
<comment type="caution">
    <text evidence="2">The sequence shown here is derived from an EMBL/GenBank/DDBJ whole genome shotgun (WGS) entry which is preliminary data.</text>
</comment>
<name>A0AAE8MUY4_9PEZI</name>
<accession>A0AAE8MUY4</accession>
<proteinExistence type="predicted"/>
<protein>
    <recommendedName>
        <fullName evidence="1">Heterokaryon incompatibility domain-containing protein</fullName>
    </recommendedName>
</protein>
<dbReference type="EMBL" id="ONZQ02000004">
    <property type="protein sequence ID" value="SPO00770.1"/>
    <property type="molecule type" value="Genomic_DNA"/>
</dbReference>
<dbReference type="Pfam" id="PF06985">
    <property type="entry name" value="HET"/>
    <property type="match status" value="1"/>
</dbReference>
<dbReference type="AlphaFoldDB" id="A0AAE8MUY4"/>